<reference evidence="1" key="1">
    <citation type="submission" date="2018-05" db="EMBL/GenBank/DDBJ databases">
        <authorList>
            <person name="Lanie J.A."/>
            <person name="Ng W.-L."/>
            <person name="Kazmierczak K.M."/>
            <person name="Andrzejewski T.M."/>
            <person name="Davidsen T.M."/>
            <person name="Wayne K.J."/>
            <person name="Tettelin H."/>
            <person name="Glass J.I."/>
            <person name="Rusch D."/>
            <person name="Podicherti R."/>
            <person name="Tsui H.-C.T."/>
            <person name="Winkler M.E."/>
        </authorList>
    </citation>
    <scope>NUCLEOTIDE SEQUENCE</scope>
</reference>
<name>A0A382PRK8_9ZZZZ</name>
<protein>
    <submittedName>
        <fullName evidence="1">Uncharacterized protein</fullName>
    </submittedName>
</protein>
<gene>
    <name evidence="1" type="ORF">METZ01_LOCUS327486</name>
</gene>
<proteinExistence type="predicted"/>
<sequence>MTTPLSQMPKPEAGQYKNNRKLFLVPIFMFPPGTPKEGFELLDRYWSEVRDHVNNLESSLGQVVRVYHEAMYVNGDDGMAALEQLNPQG</sequence>
<dbReference type="AlphaFoldDB" id="A0A382PRK8"/>
<feature type="non-terminal residue" evidence="1">
    <location>
        <position position="89"/>
    </location>
</feature>
<accession>A0A382PRK8</accession>
<evidence type="ECO:0000313" key="1">
    <source>
        <dbReference type="EMBL" id="SVC74632.1"/>
    </source>
</evidence>
<dbReference type="EMBL" id="UINC01108493">
    <property type="protein sequence ID" value="SVC74632.1"/>
    <property type="molecule type" value="Genomic_DNA"/>
</dbReference>
<organism evidence="1">
    <name type="scientific">marine metagenome</name>
    <dbReference type="NCBI Taxonomy" id="408172"/>
    <lineage>
        <taxon>unclassified sequences</taxon>
        <taxon>metagenomes</taxon>
        <taxon>ecological metagenomes</taxon>
    </lineage>
</organism>